<feature type="non-terminal residue" evidence="2">
    <location>
        <position position="1"/>
    </location>
</feature>
<feature type="region of interest" description="Disordered" evidence="1">
    <location>
        <begin position="1"/>
        <end position="27"/>
    </location>
</feature>
<feature type="compositionally biased region" description="Acidic residues" evidence="1">
    <location>
        <begin position="199"/>
        <end position="228"/>
    </location>
</feature>
<dbReference type="Pfam" id="PF13646">
    <property type="entry name" value="HEAT_2"/>
    <property type="match status" value="1"/>
</dbReference>
<dbReference type="SUPFAM" id="SSF48371">
    <property type="entry name" value="ARM repeat"/>
    <property type="match status" value="1"/>
</dbReference>
<feature type="region of interest" description="Disordered" evidence="1">
    <location>
        <begin position="159"/>
        <end position="228"/>
    </location>
</feature>
<feature type="compositionally biased region" description="Basic and acidic residues" evidence="1">
    <location>
        <begin position="15"/>
        <end position="24"/>
    </location>
</feature>
<dbReference type="Gene3D" id="1.25.10.10">
    <property type="entry name" value="Leucine-rich Repeat Variant"/>
    <property type="match status" value="1"/>
</dbReference>
<feature type="compositionally biased region" description="Polar residues" evidence="1">
    <location>
        <begin position="181"/>
        <end position="198"/>
    </location>
</feature>
<dbReference type="SMART" id="SM00567">
    <property type="entry name" value="EZ_HEAT"/>
    <property type="match status" value="2"/>
</dbReference>
<evidence type="ECO:0008006" key="3">
    <source>
        <dbReference type="Google" id="ProtNLM"/>
    </source>
</evidence>
<protein>
    <recommendedName>
        <fullName evidence="3">HEAT repeat domain-containing protein</fullName>
    </recommendedName>
</protein>
<evidence type="ECO:0000313" key="2">
    <source>
        <dbReference type="EMBL" id="GAI83090.1"/>
    </source>
</evidence>
<accession>X1T6A7</accession>
<reference evidence="2" key="1">
    <citation type="journal article" date="2014" name="Front. Microbiol.">
        <title>High frequency of phylogenetically diverse reductive dehalogenase-homologous genes in deep subseafloor sedimentary metagenomes.</title>
        <authorList>
            <person name="Kawai M."/>
            <person name="Futagami T."/>
            <person name="Toyoda A."/>
            <person name="Takaki Y."/>
            <person name="Nishi S."/>
            <person name="Hori S."/>
            <person name="Arai W."/>
            <person name="Tsubouchi T."/>
            <person name="Morono Y."/>
            <person name="Uchiyama I."/>
            <person name="Ito T."/>
            <person name="Fujiyama A."/>
            <person name="Inagaki F."/>
            <person name="Takami H."/>
        </authorList>
    </citation>
    <scope>NUCLEOTIDE SEQUENCE</scope>
    <source>
        <strain evidence="2">Expedition CK06-06</strain>
    </source>
</reference>
<dbReference type="InterPro" id="IPR016024">
    <property type="entry name" value="ARM-type_fold"/>
</dbReference>
<proteinExistence type="predicted"/>
<comment type="caution">
    <text evidence="2">The sequence shown here is derived from an EMBL/GenBank/DDBJ whole genome shotgun (WGS) entry which is preliminary data.</text>
</comment>
<dbReference type="GO" id="GO:0016491">
    <property type="term" value="F:oxidoreductase activity"/>
    <property type="evidence" value="ECO:0007669"/>
    <property type="project" value="TreeGrafter"/>
</dbReference>
<gene>
    <name evidence="2" type="ORF">S12H4_21410</name>
</gene>
<organism evidence="2">
    <name type="scientific">marine sediment metagenome</name>
    <dbReference type="NCBI Taxonomy" id="412755"/>
    <lineage>
        <taxon>unclassified sequences</taxon>
        <taxon>metagenomes</taxon>
        <taxon>ecological metagenomes</taxon>
    </lineage>
</organism>
<feature type="compositionally biased region" description="Basic and acidic residues" evidence="1">
    <location>
        <begin position="159"/>
        <end position="180"/>
    </location>
</feature>
<evidence type="ECO:0000256" key="1">
    <source>
        <dbReference type="SAM" id="MobiDB-lite"/>
    </source>
</evidence>
<sequence length="228" mass="25616">KPTNYPDPNKNPYRVNREQEREPSQARFTKPSIDFENQRVCPSCGKVIKISHNFCKFCGKDLVGIQPLGYSDRTLKELANTALTDPDPGVRKDAVDTLGELGDNEILGVLAYILLNDAHELVRKEAADELGDLHHPHSLDVLAKALKDRSPSVRKEAIEGLKKIKQMNKPEKIDKKDKNLELSSKATDNTEPNAAENNELNDEKEGEDETTESPLEEIEPQDDDLYDL</sequence>
<dbReference type="InterPro" id="IPR011989">
    <property type="entry name" value="ARM-like"/>
</dbReference>
<dbReference type="InterPro" id="IPR004155">
    <property type="entry name" value="PBS_lyase_HEAT"/>
</dbReference>
<dbReference type="AlphaFoldDB" id="X1T6A7"/>
<name>X1T6A7_9ZZZZ</name>
<dbReference type="PANTHER" id="PTHR12697:SF5">
    <property type="entry name" value="DEOXYHYPUSINE HYDROXYLASE"/>
    <property type="match status" value="1"/>
</dbReference>
<dbReference type="EMBL" id="BARW01011006">
    <property type="protein sequence ID" value="GAI83090.1"/>
    <property type="molecule type" value="Genomic_DNA"/>
</dbReference>
<dbReference type="PANTHER" id="PTHR12697">
    <property type="entry name" value="PBS LYASE HEAT-LIKE PROTEIN"/>
    <property type="match status" value="1"/>
</dbReference>